<proteinExistence type="predicted"/>
<dbReference type="EMBL" id="DWYY01000075">
    <property type="protein sequence ID" value="HJA92903.1"/>
    <property type="molecule type" value="Genomic_DNA"/>
</dbReference>
<gene>
    <name evidence="1" type="ORF">H9717_07270</name>
</gene>
<evidence type="ECO:0000313" key="2">
    <source>
        <dbReference type="Proteomes" id="UP000886858"/>
    </source>
</evidence>
<protein>
    <submittedName>
        <fullName evidence="1">Uncharacterized protein</fullName>
    </submittedName>
</protein>
<evidence type="ECO:0000313" key="1">
    <source>
        <dbReference type="EMBL" id="HJA92903.1"/>
    </source>
</evidence>
<dbReference type="Proteomes" id="UP000886858">
    <property type="component" value="Unassembled WGS sequence"/>
</dbReference>
<reference evidence="1" key="1">
    <citation type="journal article" date="2021" name="PeerJ">
        <title>Extensive microbial diversity within the chicken gut microbiome revealed by metagenomics and culture.</title>
        <authorList>
            <person name="Gilroy R."/>
            <person name="Ravi A."/>
            <person name="Getino M."/>
            <person name="Pursley I."/>
            <person name="Horton D.L."/>
            <person name="Alikhan N.F."/>
            <person name="Baker D."/>
            <person name="Gharbi K."/>
            <person name="Hall N."/>
            <person name="Watson M."/>
            <person name="Adriaenssens E.M."/>
            <person name="Foster-Nyarko E."/>
            <person name="Jarju S."/>
            <person name="Secka A."/>
            <person name="Antonio M."/>
            <person name="Oren A."/>
            <person name="Chaudhuri R.R."/>
            <person name="La Ragione R."/>
            <person name="Hildebrand F."/>
            <person name="Pallen M.J."/>
        </authorList>
    </citation>
    <scope>NUCLEOTIDE SEQUENCE</scope>
    <source>
        <strain evidence="1">CHK179-7159</strain>
    </source>
</reference>
<organism evidence="1 2">
    <name type="scientific">Candidatus Eisenbergiella merdipullorum</name>
    <dbReference type="NCBI Taxonomy" id="2838553"/>
    <lineage>
        <taxon>Bacteria</taxon>
        <taxon>Bacillati</taxon>
        <taxon>Bacillota</taxon>
        <taxon>Clostridia</taxon>
        <taxon>Lachnospirales</taxon>
        <taxon>Lachnospiraceae</taxon>
        <taxon>Eisenbergiella</taxon>
    </lineage>
</organism>
<dbReference type="AlphaFoldDB" id="A0A9D2I713"/>
<reference evidence="1" key="2">
    <citation type="submission" date="2021-04" db="EMBL/GenBank/DDBJ databases">
        <authorList>
            <person name="Gilroy R."/>
        </authorList>
    </citation>
    <scope>NUCLEOTIDE SEQUENCE</scope>
    <source>
        <strain evidence="1">CHK179-7159</strain>
    </source>
</reference>
<comment type="caution">
    <text evidence="1">The sequence shown here is derived from an EMBL/GenBank/DDBJ whole genome shotgun (WGS) entry which is preliminary data.</text>
</comment>
<name>A0A9D2I713_9FIRM</name>
<accession>A0A9D2I713</accession>
<sequence>MTDGKIAAIMGTTNRNKSVDEEEYMLPGCTERRWPVRIFVKEAWK</sequence>